<evidence type="ECO:0000313" key="2">
    <source>
        <dbReference type="Proteomes" id="UP000077202"/>
    </source>
</evidence>
<gene>
    <name evidence="1" type="ORF">AXG93_625s1070</name>
</gene>
<evidence type="ECO:0000313" key="1">
    <source>
        <dbReference type="EMBL" id="OAE18518.1"/>
    </source>
</evidence>
<sequence>MHAIGIYTLWSDRRAGISTVVNPVSGKVDCGGERVGGPSPAGLTRRQGSDVHVDLPRLPRRTRRLIWKVKPLYRCTECERAKQDPSPSRSTLRNPDLVQVSSIGRRRAWAGALSVDVSRGMSATTMVPANNVSPDGLLLTLTKLQHRSLLDGRRFASKVKQSVVILFHGCEIADSLSVVLRQQIAPNGSTRRPAVRLGEKNTSII</sequence>
<reference evidence="1" key="1">
    <citation type="submission" date="2016-03" db="EMBL/GenBank/DDBJ databases">
        <title>Mechanisms controlling the formation of the plant cell surface in tip-growing cells are functionally conserved among land plants.</title>
        <authorList>
            <person name="Honkanen S."/>
            <person name="Jones V.A."/>
            <person name="Morieri G."/>
            <person name="Champion C."/>
            <person name="Hetherington A.J."/>
            <person name="Kelly S."/>
            <person name="Saint-Marcoux D."/>
            <person name="Proust H."/>
            <person name="Prescott H."/>
            <person name="Dolan L."/>
        </authorList>
    </citation>
    <scope>NUCLEOTIDE SEQUENCE [LARGE SCALE GENOMIC DNA]</scope>
    <source>
        <tissue evidence="1">Whole gametophyte</tissue>
    </source>
</reference>
<proteinExistence type="predicted"/>
<organism evidence="1 2">
    <name type="scientific">Marchantia polymorpha subsp. ruderalis</name>
    <dbReference type="NCBI Taxonomy" id="1480154"/>
    <lineage>
        <taxon>Eukaryota</taxon>
        <taxon>Viridiplantae</taxon>
        <taxon>Streptophyta</taxon>
        <taxon>Embryophyta</taxon>
        <taxon>Marchantiophyta</taxon>
        <taxon>Marchantiopsida</taxon>
        <taxon>Marchantiidae</taxon>
        <taxon>Marchantiales</taxon>
        <taxon>Marchantiaceae</taxon>
        <taxon>Marchantia</taxon>
    </lineage>
</organism>
<dbReference type="AlphaFoldDB" id="A0A176VC79"/>
<keyword evidence="2" id="KW-1185">Reference proteome</keyword>
<dbReference type="Proteomes" id="UP000077202">
    <property type="component" value="Unassembled WGS sequence"/>
</dbReference>
<dbReference type="EMBL" id="LVLJ01004052">
    <property type="protein sequence ID" value="OAE18518.1"/>
    <property type="molecule type" value="Genomic_DNA"/>
</dbReference>
<protein>
    <submittedName>
        <fullName evidence="1">Uncharacterized protein</fullName>
    </submittedName>
</protein>
<comment type="caution">
    <text evidence="1">The sequence shown here is derived from an EMBL/GenBank/DDBJ whole genome shotgun (WGS) entry which is preliminary data.</text>
</comment>
<name>A0A176VC79_MARPO</name>
<accession>A0A176VC79</accession>